<organism evidence="6 7">
    <name type="scientific">Staphylotrichum tortipilum</name>
    <dbReference type="NCBI Taxonomy" id="2831512"/>
    <lineage>
        <taxon>Eukaryota</taxon>
        <taxon>Fungi</taxon>
        <taxon>Dikarya</taxon>
        <taxon>Ascomycota</taxon>
        <taxon>Pezizomycotina</taxon>
        <taxon>Sordariomycetes</taxon>
        <taxon>Sordariomycetidae</taxon>
        <taxon>Sordariales</taxon>
        <taxon>Chaetomiaceae</taxon>
        <taxon>Staphylotrichum</taxon>
    </lineage>
</organism>
<keyword evidence="2" id="KW-0186">Copper</keyword>
<gene>
    <name evidence="6" type="ORF">C8A05DRAFT_17788</name>
</gene>
<dbReference type="SUPFAM" id="SSF48056">
    <property type="entry name" value="Di-copper centre-containing domain"/>
    <property type="match status" value="1"/>
</dbReference>
<dbReference type="InterPro" id="IPR050316">
    <property type="entry name" value="Tyrosinase/Hemocyanin"/>
</dbReference>
<proteinExistence type="predicted"/>
<dbReference type="EMBL" id="MU855733">
    <property type="protein sequence ID" value="KAK3899842.1"/>
    <property type="molecule type" value="Genomic_DNA"/>
</dbReference>
<reference evidence="6" key="1">
    <citation type="journal article" date="2023" name="Mol. Phylogenet. Evol.">
        <title>Genome-scale phylogeny and comparative genomics of the fungal order Sordariales.</title>
        <authorList>
            <person name="Hensen N."/>
            <person name="Bonometti L."/>
            <person name="Westerberg I."/>
            <person name="Brannstrom I.O."/>
            <person name="Guillou S."/>
            <person name="Cros-Aarteil S."/>
            <person name="Calhoun S."/>
            <person name="Haridas S."/>
            <person name="Kuo A."/>
            <person name="Mondo S."/>
            <person name="Pangilinan J."/>
            <person name="Riley R."/>
            <person name="LaButti K."/>
            <person name="Andreopoulos B."/>
            <person name="Lipzen A."/>
            <person name="Chen C."/>
            <person name="Yan M."/>
            <person name="Daum C."/>
            <person name="Ng V."/>
            <person name="Clum A."/>
            <person name="Steindorff A."/>
            <person name="Ohm R.A."/>
            <person name="Martin F."/>
            <person name="Silar P."/>
            <person name="Natvig D.O."/>
            <person name="Lalanne C."/>
            <person name="Gautier V."/>
            <person name="Ament-Velasquez S.L."/>
            <person name="Kruys A."/>
            <person name="Hutchinson M.I."/>
            <person name="Powell A.J."/>
            <person name="Barry K."/>
            <person name="Miller A.N."/>
            <person name="Grigoriev I.V."/>
            <person name="Debuchy R."/>
            <person name="Gladieux P."/>
            <person name="Hiltunen Thoren M."/>
            <person name="Johannesson H."/>
        </authorList>
    </citation>
    <scope>NUCLEOTIDE SEQUENCE</scope>
    <source>
        <strain evidence="6">CBS 103.79</strain>
    </source>
</reference>
<dbReference type="PRINTS" id="PR00092">
    <property type="entry name" value="TYROSINASE"/>
</dbReference>
<feature type="chain" id="PRO_5042964265" description="Tyrosinase copper-binding domain-containing protein" evidence="3">
    <location>
        <begin position="21"/>
        <end position="380"/>
    </location>
</feature>
<comment type="caution">
    <text evidence="6">The sequence shown here is derived from an EMBL/GenBank/DDBJ whole genome shotgun (WGS) entry which is preliminary data.</text>
</comment>
<name>A0AAN6MFB6_9PEZI</name>
<keyword evidence="1" id="KW-0479">Metal-binding</keyword>
<evidence type="ECO:0000313" key="6">
    <source>
        <dbReference type="EMBL" id="KAK3899842.1"/>
    </source>
</evidence>
<evidence type="ECO:0000259" key="5">
    <source>
        <dbReference type="PROSITE" id="PS00498"/>
    </source>
</evidence>
<evidence type="ECO:0000259" key="4">
    <source>
        <dbReference type="PROSITE" id="PS00497"/>
    </source>
</evidence>
<dbReference type="PANTHER" id="PTHR11474">
    <property type="entry name" value="TYROSINASE FAMILY MEMBER"/>
    <property type="match status" value="1"/>
</dbReference>
<accession>A0AAN6MFB6</accession>
<evidence type="ECO:0000256" key="1">
    <source>
        <dbReference type="ARBA" id="ARBA00022723"/>
    </source>
</evidence>
<sequence>MVPVLATTVLALLAATAAFGLSVDEEPHEAAACAALKTRRGWHTLTDAEKKAYLDAELCLMKTPSTSGIRGARTKFDDFQAAHVLQMEIAHFVGQFLPFHRLFVWAHEQALQNSCGYTGAQPYWDETLDAGAFSKSPILDSILGFGGDGTGPNNCIETGPFANYTNPLGPGYAINDHCIDRQISDAQSAAASPSVVARCMNTTRYLDFWPCVEGGPHGAGHGGIGAQMLNPISSPGDPLFFLHHTWLDRIWAQWQDGDPAARLKDMGGNNRQNLSAMPTGPFPTGGFPGGFPWGTVLPTATGSASQTRTGMPPVGTGAPGGFNMPGMNMTRPADVPEPEVVGDPGNVTTLTHLVYLYGLVQNRTVGELMDTRGFLCYEYD</sequence>
<dbReference type="Proteomes" id="UP001303889">
    <property type="component" value="Unassembled WGS sequence"/>
</dbReference>
<dbReference type="InterPro" id="IPR008922">
    <property type="entry name" value="Di-copper_centre_dom_sf"/>
</dbReference>
<keyword evidence="3" id="KW-0732">Signal</keyword>
<dbReference type="GO" id="GO:0046872">
    <property type="term" value="F:metal ion binding"/>
    <property type="evidence" value="ECO:0007669"/>
    <property type="project" value="UniProtKB-KW"/>
</dbReference>
<dbReference type="PANTHER" id="PTHR11474:SF126">
    <property type="entry name" value="TYROSINASE-LIKE PROTEIN TYR-1-RELATED"/>
    <property type="match status" value="1"/>
</dbReference>
<feature type="domain" description="Tyrosinase copper-binding" evidence="4">
    <location>
        <begin position="91"/>
        <end position="108"/>
    </location>
</feature>
<dbReference type="InterPro" id="IPR002227">
    <property type="entry name" value="Tyrosinase_Cu-bd"/>
</dbReference>
<dbReference type="GO" id="GO:0016491">
    <property type="term" value="F:oxidoreductase activity"/>
    <property type="evidence" value="ECO:0007669"/>
    <property type="project" value="InterPro"/>
</dbReference>
<dbReference type="Pfam" id="PF00264">
    <property type="entry name" value="Tyrosinase"/>
    <property type="match status" value="1"/>
</dbReference>
<keyword evidence="7" id="KW-1185">Reference proteome</keyword>
<dbReference type="AlphaFoldDB" id="A0AAN6MFB6"/>
<protein>
    <recommendedName>
        <fullName evidence="4 5">Tyrosinase copper-binding domain-containing protein</fullName>
    </recommendedName>
</protein>
<feature type="signal peptide" evidence="3">
    <location>
        <begin position="1"/>
        <end position="20"/>
    </location>
</feature>
<reference evidence="6" key="2">
    <citation type="submission" date="2023-05" db="EMBL/GenBank/DDBJ databases">
        <authorList>
            <consortium name="Lawrence Berkeley National Laboratory"/>
            <person name="Steindorff A."/>
            <person name="Hensen N."/>
            <person name="Bonometti L."/>
            <person name="Westerberg I."/>
            <person name="Brannstrom I.O."/>
            <person name="Guillou S."/>
            <person name="Cros-Aarteil S."/>
            <person name="Calhoun S."/>
            <person name="Haridas S."/>
            <person name="Kuo A."/>
            <person name="Mondo S."/>
            <person name="Pangilinan J."/>
            <person name="Riley R."/>
            <person name="Labutti K."/>
            <person name="Andreopoulos B."/>
            <person name="Lipzen A."/>
            <person name="Chen C."/>
            <person name="Yanf M."/>
            <person name="Daum C."/>
            <person name="Ng V."/>
            <person name="Clum A."/>
            <person name="Ohm R."/>
            <person name="Martin F."/>
            <person name="Silar P."/>
            <person name="Natvig D."/>
            <person name="Lalanne C."/>
            <person name="Gautier V."/>
            <person name="Ament-Velasquez S.L."/>
            <person name="Kruys A."/>
            <person name="Hutchinson M.I."/>
            <person name="Powell A.J."/>
            <person name="Barry K."/>
            <person name="Miller A.N."/>
            <person name="Grigoriev I.V."/>
            <person name="Debuchy R."/>
            <person name="Gladieux P."/>
            <person name="Thoren M.H."/>
            <person name="Johannesson H."/>
        </authorList>
    </citation>
    <scope>NUCLEOTIDE SEQUENCE</scope>
    <source>
        <strain evidence="6">CBS 103.79</strain>
    </source>
</reference>
<evidence type="ECO:0000256" key="3">
    <source>
        <dbReference type="SAM" id="SignalP"/>
    </source>
</evidence>
<evidence type="ECO:0000256" key="2">
    <source>
        <dbReference type="ARBA" id="ARBA00023008"/>
    </source>
</evidence>
<dbReference type="PROSITE" id="PS00498">
    <property type="entry name" value="TYROSINASE_2"/>
    <property type="match status" value="1"/>
</dbReference>
<dbReference type="Gene3D" id="1.10.1280.10">
    <property type="entry name" value="Di-copper center containing domain from catechol oxidase"/>
    <property type="match status" value="1"/>
</dbReference>
<feature type="domain" description="Tyrosinase copper-binding" evidence="5">
    <location>
        <begin position="237"/>
        <end position="248"/>
    </location>
</feature>
<dbReference type="PROSITE" id="PS00497">
    <property type="entry name" value="TYROSINASE_1"/>
    <property type="match status" value="1"/>
</dbReference>
<evidence type="ECO:0000313" key="7">
    <source>
        <dbReference type="Proteomes" id="UP001303889"/>
    </source>
</evidence>